<dbReference type="EMBL" id="BSYR01000038">
    <property type="protein sequence ID" value="GMJ04174.1"/>
    <property type="molecule type" value="Genomic_DNA"/>
</dbReference>
<evidence type="ECO:0000259" key="1">
    <source>
        <dbReference type="Pfam" id="PF04601"/>
    </source>
</evidence>
<sequence length="171" mass="19836">MEFFDKAKAVRLRSYHGKYLVANEDEDTVRQSRNGSSQHARWKVEFIEGDSRRIRLKSIYNKYLTASAEPYLLGMMGNKVLQTSQNDGWVEWEPIKDRLQVKFRTRNEKFLRANGGPPPWRNSVTNGIPHRTVTQDWVLWGIDVVELLELESPSLVTDNSKHAFGRGARFV</sequence>
<dbReference type="Pfam" id="PF04601">
    <property type="entry name" value="DUF569"/>
    <property type="match status" value="1"/>
</dbReference>
<evidence type="ECO:0000313" key="3">
    <source>
        <dbReference type="Proteomes" id="UP001165190"/>
    </source>
</evidence>
<dbReference type="InterPro" id="IPR007679">
    <property type="entry name" value="DUF569"/>
</dbReference>
<dbReference type="Gene3D" id="2.80.10.50">
    <property type="match status" value="1"/>
</dbReference>
<dbReference type="CDD" id="cd23340">
    <property type="entry name" value="beta-trefoil_FSCN_ACP-like"/>
    <property type="match status" value="1"/>
</dbReference>
<name>A0A9W7IZK8_HIBTR</name>
<reference evidence="2" key="1">
    <citation type="submission" date="2023-05" db="EMBL/GenBank/DDBJ databases">
        <title>Genome and transcriptome analyses reveal genes involved in the formation of fine ridges on petal epidermal cells in Hibiscus trionum.</title>
        <authorList>
            <person name="Koshimizu S."/>
            <person name="Masuda S."/>
            <person name="Ishii T."/>
            <person name="Shirasu K."/>
            <person name="Hoshino A."/>
            <person name="Arita M."/>
        </authorList>
    </citation>
    <scope>NUCLEOTIDE SEQUENCE</scope>
    <source>
        <strain evidence="2">Hamamatsu line</strain>
    </source>
</reference>
<keyword evidence="3" id="KW-1185">Reference proteome</keyword>
<dbReference type="FunFam" id="2.80.10.50:FF:000067">
    <property type="entry name" value="BnaC05g19630D protein"/>
    <property type="match status" value="1"/>
</dbReference>
<accession>A0A9W7IZK8</accession>
<proteinExistence type="predicted"/>
<organism evidence="2 3">
    <name type="scientific">Hibiscus trionum</name>
    <name type="common">Flower of an hour</name>
    <dbReference type="NCBI Taxonomy" id="183268"/>
    <lineage>
        <taxon>Eukaryota</taxon>
        <taxon>Viridiplantae</taxon>
        <taxon>Streptophyta</taxon>
        <taxon>Embryophyta</taxon>
        <taxon>Tracheophyta</taxon>
        <taxon>Spermatophyta</taxon>
        <taxon>Magnoliopsida</taxon>
        <taxon>eudicotyledons</taxon>
        <taxon>Gunneridae</taxon>
        <taxon>Pentapetalae</taxon>
        <taxon>rosids</taxon>
        <taxon>malvids</taxon>
        <taxon>Malvales</taxon>
        <taxon>Malvaceae</taxon>
        <taxon>Malvoideae</taxon>
        <taxon>Hibiscus</taxon>
    </lineage>
</organism>
<dbReference type="InterPro" id="IPR008999">
    <property type="entry name" value="Actin-crosslinking"/>
</dbReference>
<evidence type="ECO:0000313" key="2">
    <source>
        <dbReference type="EMBL" id="GMJ04174.1"/>
    </source>
</evidence>
<gene>
    <name evidence="2" type="ORF">HRI_004086600</name>
</gene>
<dbReference type="OrthoDB" id="2432302at2759"/>
<dbReference type="AlphaFoldDB" id="A0A9W7IZK8"/>
<feature type="domain" description="DUF569" evidence="1">
    <location>
        <begin position="1"/>
        <end position="140"/>
    </location>
</feature>
<protein>
    <recommendedName>
        <fullName evidence="1">DUF569 domain-containing protein</fullName>
    </recommendedName>
</protein>
<dbReference type="PANTHER" id="PTHR31205:SF69">
    <property type="entry name" value="ACTIN CROSS-LINKING PROTEIN (DUF569)"/>
    <property type="match status" value="1"/>
</dbReference>
<dbReference type="PANTHER" id="PTHR31205">
    <property type="entry name" value="ACTIN CROSS-LINKING PROTEIN (DUF569)"/>
    <property type="match status" value="1"/>
</dbReference>
<comment type="caution">
    <text evidence="2">The sequence shown here is derived from an EMBL/GenBank/DDBJ whole genome shotgun (WGS) entry which is preliminary data.</text>
</comment>
<dbReference type="SUPFAM" id="SSF50405">
    <property type="entry name" value="Actin-crosslinking proteins"/>
    <property type="match status" value="1"/>
</dbReference>
<dbReference type="Proteomes" id="UP001165190">
    <property type="component" value="Unassembled WGS sequence"/>
</dbReference>